<organism evidence="2 3">
    <name type="scientific">Jaapia argillacea MUCL 33604</name>
    <dbReference type="NCBI Taxonomy" id="933084"/>
    <lineage>
        <taxon>Eukaryota</taxon>
        <taxon>Fungi</taxon>
        <taxon>Dikarya</taxon>
        <taxon>Basidiomycota</taxon>
        <taxon>Agaricomycotina</taxon>
        <taxon>Agaricomycetes</taxon>
        <taxon>Agaricomycetidae</taxon>
        <taxon>Jaapiales</taxon>
        <taxon>Jaapiaceae</taxon>
        <taxon>Jaapia</taxon>
    </lineage>
</organism>
<feature type="region of interest" description="Disordered" evidence="1">
    <location>
        <begin position="221"/>
        <end position="350"/>
    </location>
</feature>
<dbReference type="AlphaFoldDB" id="A0A067Q6F0"/>
<dbReference type="InParanoid" id="A0A067Q6F0"/>
<reference evidence="3" key="1">
    <citation type="journal article" date="2014" name="Proc. Natl. Acad. Sci. U.S.A.">
        <title>Extensive sampling of basidiomycete genomes demonstrates inadequacy of the white-rot/brown-rot paradigm for wood decay fungi.</title>
        <authorList>
            <person name="Riley R."/>
            <person name="Salamov A.A."/>
            <person name="Brown D.W."/>
            <person name="Nagy L.G."/>
            <person name="Floudas D."/>
            <person name="Held B.W."/>
            <person name="Levasseur A."/>
            <person name="Lombard V."/>
            <person name="Morin E."/>
            <person name="Otillar R."/>
            <person name="Lindquist E.A."/>
            <person name="Sun H."/>
            <person name="LaButti K.M."/>
            <person name="Schmutz J."/>
            <person name="Jabbour D."/>
            <person name="Luo H."/>
            <person name="Baker S.E."/>
            <person name="Pisabarro A.G."/>
            <person name="Walton J.D."/>
            <person name="Blanchette R.A."/>
            <person name="Henrissat B."/>
            <person name="Martin F."/>
            <person name="Cullen D."/>
            <person name="Hibbett D.S."/>
            <person name="Grigoriev I.V."/>
        </authorList>
    </citation>
    <scope>NUCLEOTIDE SEQUENCE [LARGE SCALE GENOMIC DNA]</scope>
    <source>
        <strain evidence="3">MUCL 33604</strain>
    </source>
</reference>
<dbReference type="OrthoDB" id="3270451at2759"/>
<accession>A0A067Q6F0</accession>
<dbReference type="SUPFAM" id="SSF51197">
    <property type="entry name" value="Clavaminate synthase-like"/>
    <property type="match status" value="1"/>
</dbReference>
<dbReference type="EMBL" id="KL197712">
    <property type="protein sequence ID" value="KDQ61750.1"/>
    <property type="molecule type" value="Genomic_DNA"/>
</dbReference>
<dbReference type="Proteomes" id="UP000027265">
    <property type="component" value="Unassembled WGS sequence"/>
</dbReference>
<proteinExistence type="predicted"/>
<dbReference type="HOGENOM" id="CLU_318861_0_0_1"/>
<evidence type="ECO:0000313" key="3">
    <source>
        <dbReference type="Proteomes" id="UP000027265"/>
    </source>
</evidence>
<feature type="compositionally biased region" description="Basic and acidic residues" evidence="1">
    <location>
        <begin position="221"/>
        <end position="232"/>
    </location>
</feature>
<sequence length="912" mass="103826">MGENLKVLKVFQAQGNVNRPSSLMEVERVIWTIVIGVARGYDCLQQLSLFFKWWDTVACEKIARCDAADRTWLYHLQDTARTGATIQEFRDVIPQPVRNVLPQEEEEEEEDIEMIESLERMRYDAMRQSMEVAIKAELKEEIASAVQEEVRKLLQDEEILHHEVSNLDVLAAKHHTTSADTERLDITRIEVDIPVIPTNHSGSTPSCSQTTMDIPHIEVLRNDGEDKIRDQSDPVNSSMDDLDDNTPTPSPPVPEVRSSSNSWAQSAKHKTAKLKRQLDVTKHSTRPRKRTKSSKDNLSSRKSLTPLSPEPEERDVPRSDHDEEGAGDSSSFESRDKGDKMEIDKESDNERSVDVVKVVAPLSSVASTGEKTVEFYTFRTLKHIAEHEYALAQQISSSVQSRFINGIPLHFMPLARNRSLDESQLDSTSTIYVVDYVDFLRLETADLHHIFASRHILVRGHPIMDEYSWSPASLSRLGGWDKPVVMQDLSRRELDDPLKQQTMDTLSTLYNESNKGGKGRLLNALDFPIGGMAVSRITRFHDLATHQSVWQHTADKKELISDHDISWGMASCQDSTSWVHVNADGLATAVQVLTGSKIWAVARPKRGTQTFNFDDSSAKWLSSQFDSHGSCIDVWDYEAVKITPSDLLFMRPNTPHWVLTTSPCILAGRHFYSAACVESSCWSLVHNFFLGKLITNIAHPHLWTLLRRMMIFWVDLLNSDNYEGHPQAAHVPDPSHVRGLYDYLAVGCIIVFASTLDPRSYSKARLSCEALHDVEHAKTSFLKFMQYFTKRYRLEVYGDYEVFREALIHFATVIHWYALTESQTETSTFHIQYQAVTLRLSQDIRLFWNDDAADEFERRASEITSPMTDNDMGHGRSSLRLQSPPLRYVETYSPLHVPEDLHICFRSVANSH</sequence>
<evidence type="ECO:0000313" key="2">
    <source>
        <dbReference type="EMBL" id="KDQ61750.1"/>
    </source>
</evidence>
<keyword evidence="3" id="KW-1185">Reference proteome</keyword>
<gene>
    <name evidence="2" type="ORF">JAAARDRAFT_55087</name>
</gene>
<evidence type="ECO:0000256" key="1">
    <source>
        <dbReference type="SAM" id="MobiDB-lite"/>
    </source>
</evidence>
<name>A0A067Q6F0_9AGAM</name>
<evidence type="ECO:0008006" key="4">
    <source>
        <dbReference type="Google" id="ProtNLM"/>
    </source>
</evidence>
<protein>
    <recommendedName>
        <fullName evidence="4">JmjC domain-containing protein</fullName>
    </recommendedName>
</protein>
<feature type="compositionally biased region" description="Basic and acidic residues" evidence="1">
    <location>
        <begin position="333"/>
        <end position="350"/>
    </location>
</feature>
<dbReference type="Gene3D" id="2.60.120.650">
    <property type="entry name" value="Cupin"/>
    <property type="match status" value="1"/>
</dbReference>
<feature type="compositionally biased region" description="Basic residues" evidence="1">
    <location>
        <begin position="283"/>
        <end position="292"/>
    </location>
</feature>